<evidence type="ECO:0000313" key="2">
    <source>
        <dbReference type="Proteomes" id="UP001221302"/>
    </source>
</evidence>
<organism evidence="1 2">
    <name type="scientific">Stygiobacter electus</name>
    <dbReference type="NCBI Taxonomy" id="3032292"/>
    <lineage>
        <taxon>Bacteria</taxon>
        <taxon>Pseudomonadati</taxon>
        <taxon>Ignavibacteriota</taxon>
        <taxon>Ignavibacteria</taxon>
        <taxon>Ignavibacteriales</taxon>
        <taxon>Melioribacteraceae</taxon>
        <taxon>Stygiobacter</taxon>
    </lineage>
</organism>
<dbReference type="AlphaFoldDB" id="A0AAE3TCY9"/>
<gene>
    <name evidence="1" type="ORF">P0M35_02135</name>
</gene>
<dbReference type="Proteomes" id="UP001221302">
    <property type="component" value="Unassembled WGS sequence"/>
</dbReference>
<accession>A0AAE3TCY9</accession>
<comment type="caution">
    <text evidence="1">The sequence shown here is derived from an EMBL/GenBank/DDBJ whole genome shotgun (WGS) entry which is preliminary data.</text>
</comment>
<sequence>MKKFLMILIYFVLVTNSIAQISNFVSNVKIENAIEGESLKLTAELYNIENIYRIEIVYKTFGESEYKNLEMVISGTQATVSIPSEETIPPFIEYYLLIQLKDGSKQTYPLEIEQGASPIQIAISSKSEKSNQVIVLSPEENEVMTEDDFLISLSFVRASDIIDITRTKIFLNGIDISSKAIVDQELITITREQIGDINLENDYKVEIKIYDKNGNFVSTLSRNFKVVSQQVARAMESEFKYMGLIKAEARNENTNSNQIFYKNILADFNSSFYEWQLNANAYFTSEEKDNLQPFNRYSLSIQNGDLLSLKIGDAFPRFPNLILDGKRVRGFTGELNLGFFNIQTSYGEINRKIEGKLLQTYSANDVQLANDIISINQSKYNAPFGKVIFGSFNRQLFAIRPSFGSGENFQLGFSYLHSIDDKNSIEFGTRPKENVVIGSDLKLSFDNNNILLTSQAAVSVINKDISTGTLNDAQIDSIFTTNKDLNINASDVKKIRDLIDKFITVNQYLGPWNPQKLSSLGAESSLTLNYFNNNIKATYIYRGNDYQSFGQSYLRTDIKGINLIDRIRMLDNKLFLSVGYESLKDNLQNTKLTTTQFNTISASISYFPRMNFPNITIGYSNNHNKNGFDLNDIQFGKYAIDETTNRISLIATYDVFYLVKHSTSFTFSNSVRKVKSFQNGDSKYSNISFNVSSYWNKNLVSTFGLIYNNLEYYGYPFNYFTFSIGGKYTLPENKLSLSGNISPSFGDFKRQTFELLVSYNLLENFVISFQARVFRIPDKSTNSIVGLITRLNI</sequence>
<dbReference type="RefSeq" id="WP_321534703.1">
    <property type="nucleotide sequence ID" value="NZ_JARGDL010000002.1"/>
</dbReference>
<protein>
    <submittedName>
        <fullName evidence="1">Uncharacterized protein</fullName>
    </submittedName>
</protein>
<name>A0AAE3TCY9_9BACT</name>
<reference evidence="1" key="1">
    <citation type="submission" date="2023-03" db="EMBL/GenBank/DDBJ databases">
        <title>Stygiobacter electus gen. nov., sp. nov., facultatively anaerobic thermotolerant bacterium of the class Ignavibacteria from a well of Yessentuki mineral water deposit.</title>
        <authorList>
            <person name="Podosokorskaya O.A."/>
            <person name="Elcheninov A.G."/>
            <person name="Petrova N.F."/>
            <person name="Zavarzina D.G."/>
            <person name="Kublanov I.V."/>
            <person name="Merkel A.Y."/>
        </authorList>
    </citation>
    <scope>NUCLEOTIDE SEQUENCE</scope>
    <source>
        <strain evidence="1">09-Me</strain>
    </source>
</reference>
<proteinExistence type="predicted"/>
<dbReference type="EMBL" id="JARGDL010000002">
    <property type="protein sequence ID" value="MDF1610937.1"/>
    <property type="molecule type" value="Genomic_DNA"/>
</dbReference>
<keyword evidence="2" id="KW-1185">Reference proteome</keyword>
<evidence type="ECO:0000313" key="1">
    <source>
        <dbReference type="EMBL" id="MDF1610937.1"/>
    </source>
</evidence>